<protein>
    <submittedName>
        <fullName evidence="1">Alkaline phosphatase family protein</fullName>
    </submittedName>
</protein>
<evidence type="ECO:0000313" key="1">
    <source>
        <dbReference type="EMBL" id="MFB9897102.1"/>
    </source>
</evidence>
<evidence type="ECO:0000313" key="2">
    <source>
        <dbReference type="Proteomes" id="UP001589688"/>
    </source>
</evidence>
<accession>A0ABV5ZIA8</accession>
<keyword evidence="2" id="KW-1185">Reference proteome</keyword>
<reference evidence="1 2" key="1">
    <citation type="submission" date="2024-09" db="EMBL/GenBank/DDBJ databases">
        <authorList>
            <person name="Sun Q."/>
            <person name="Mori K."/>
        </authorList>
    </citation>
    <scope>NUCLEOTIDE SEQUENCE [LARGE SCALE GENOMIC DNA]</scope>
    <source>
        <strain evidence="1 2">ATCC 51272</strain>
    </source>
</reference>
<dbReference type="SUPFAM" id="SSF53649">
    <property type="entry name" value="Alkaline phosphatase-like"/>
    <property type="match status" value="1"/>
</dbReference>
<dbReference type="RefSeq" id="WP_027951721.1">
    <property type="nucleotide sequence ID" value="NZ_JADU01000006.1"/>
</dbReference>
<dbReference type="CDD" id="cd16016">
    <property type="entry name" value="AP-SPAP"/>
    <property type="match status" value="1"/>
</dbReference>
<dbReference type="InterPro" id="IPR002591">
    <property type="entry name" value="Phosphodiest/P_Trfase"/>
</dbReference>
<dbReference type="InterPro" id="IPR017850">
    <property type="entry name" value="Alkaline_phosphatase_core_sf"/>
</dbReference>
<dbReference type="Pfam" id="PF01663">
    <property type="entry name" value="Phosphodiest"/>
    <property type="match status" value="1"/>
</dbReference>
<organism evidence="1 2">
    <name type="scientific">Hallella seregens ATCC 51272</name>
    <dbReference type="NCBI Taxonomy" id="1336250"/>
    <lineage>
        <taxon>Bacteria</taxon>
        <taxon>Pseudomonadati</taxon>
        <taxon>Bacteroidota</taxon>
        <taxon>Bacteroidia</taxon>
        <taxon>Bacteroidales</taxon>
        <taxon>Prevotellaceae</taxon>
        <taxon>Hallella</taxon>
    </lineage>
</organism>
<dbReference type="Gene3D" id="3.30.1360.150">
    <property type="match status" value="1"/>
</dbReference>
<dbReference type="Gene3D" id="3.40.720.10">
    <property type="entry name" value="Alkaline Phosphatase, subunit A"/>
    <property type="match status" value="1"/>
</dbReference>
<dbReference type="EMBL" id="JBHLZF010000001">
    <property type="protein sequence ID" value="MFB9897102.1"/>
    <property type="molecule type" value="Genomic_DNA"/>
</dbReference>
<comment type="caution">
    <text evidence="1">The sequence shown here is derived from an EMBL/GenBank/DDBJ whole genome shotgun (WGS) entry which is preliminary data.</text>
</comment>
<sequence length="464" mass="50390">MRYLAFILAALTSAEMQAYQLAPRLVVSVTIDQLRSDYMEAFAPLCHADGFRRLLRDGMVYDNASYPFSPVDRASATATLSTGATPYYNGIIASRWLDRQTLQPVSCVDDARHTASPARLETSTVGDELKVSSAGRALVYAFAADSESAILSVGHAADGAFWLDKAGHWQTSSYYAPAPAWLRAEPAARNAHGAPASNDDVVTASLSALAATPLGQDDNTDLICLTLSAGKADGKPVRQWQDEMESVYLQLDNTLQRLISGVGQRVPLDRVLFVVTSTGYTEESATDPGKYRIPTGTFYINRTANLLNIYLGAVYGQGRYVEQTFGNQMYLNHKLIEQKRIGMTDILGRSQEFLVQNAGVADVYTSVRLLDGGSDILKYRNGFRPTLSGDIAIEVAPGWKLLNEDTQQTYTSRAGFMPFPIIFMGPGAQPGHVATPVTVDRIAPTVAKAIRIRAPNACNAAPLF</sequence>
<dbReference type="InterPro" id="IPR026263">
    <property type="entry name" value="Alkaline_phosphatase_prok"/>
</dbReference>
<name>A0ABV5ZIA8_9BACT</name>
<proteinExistence type="predicted"/>
<gene>
    <name evidence="1" type="ORF">ACFFK8_04580</name>
</gene>
<dbReference type="Proteomes" id="UP001589688">
    <property type="component" value="Unassembled WGS sequence"/>
</dbReference>